<reference evidence="2 3" key="1">
    <citation type="journal article" date="2018" name="Mol. Biol. Evol.">
        <title>Broad Genomic Sampling Reveals a Smut Pathogenic Ancestry of the Fungal Clade Ustilaginomycotina.</title>
        <authorList>
            <person name="Kijpornyongpan T."/>
            <person name="Mondo S.J."/>
            <person name="Barry K."/>
            <person name="Sandor L."/>
            <person name="Lee J."/>
            <person name="Lipzen A."/>
            <person name="Pangilinan J."/>
            <person name="LaButti K."/>
            <person name="Hainaut M."/>
            <person name="Henrissat B."/>
            <person name="Grigoriev I.V."/>
            <person name="Spatafora J.W."/>
            <person name="Aime M.C."/>
        </authorList>
    </citation>
    <scope>NUCLEOTIDE SEQUENCE [LARGE SCALE GENOMIC DNA]</scope>
    <source>
        <strain evidence="2 3">MCA 4198</strain>
    </source>
</reference>
<dbReference type="InterPro" id="IPR036864">
    <property type="entry name" value="Zn2-C6_fun-type_DNA-bd_sf"/>
</dbReference>
<sequence length="149" mass="17154">MALQDNTVSQQLLAPFWRKRGKADDEKHFECEQSNNIVSQQEFHCHSHFDSSSDMRIFHHFQAANSNLAPNEPLFGSVFQEDRVFTQQSSVSKRKVKCDRAKPRCEKCREADQTCTMKDVLRKSGPPTKEEKQMLDEAAICFLSRRSGS</sequence>
<name>A0A316YBQ4_9BASI</name>
<protein>
    <recommendedName>
        <fullName evidence="1">Zn(2)-C6 fungal-type domain-containing protein</fullName>
    </recommendedName>
</protein>
<feature type="domain" description="Zn(2)-C6 fungal-type" evidence="1">
    <location>
        <begin position="93"/>
        <end position="123"/>
    </location>
</feature>
<gene>
    <name evidence="2" type="ORF">FA10DRAFT_263203</name>
</gene>
<dbReference type="InParanoid" id="A0A316YBQ4"/>
<dbReference type="Proteomes" id="UP000245768">
    <property type="component" value="Unassembled WGS sequence"/>
</dbReference>
<dbReference type="STRING" id="215250.A0A316YBQ4"/>
<accession>A0A316YBQ4</accession>
<dbReference type="Gene3D" id="4.10.240.10">
    <property type="entry name" value="Zn(2)-C6 fungal-type DNA-binding domain"/>
    <property type="match status" value="1"/>
</dbReference>
<dbReference type="GO" id="GO:0008270">
    <property type="term" value="F:zinc ion binding"/>
    <property type="evidence" value="ECO:0007669"/>
    <property type="project" value="InterPro"/>
</dbReference>
<dbReference type="Pfam" id="PF00172">
    <property type="entry name" value="Zn_clus"/>
    <property type="match status" value="1"/>
</dbReference>
<dbReference type="GO" id="GO:0000981">
    <property type="term" value="F:DNA-binding transcription factor activity, RNA polymerase II-specific"/>
    <property type="evidence" value="ECO:0007669"/>
    <property type="project" value="InterPro"/>
</dbReference>
<evidence type="ECO:0000313" key="3">
    <source>
        <dbReference type="Proteomes" id="UP000245768"/>
    </source>
</evidence>
<dbReference type="SUPFAM" id="SSF57701">
    <property type="entry name" value="Zn2/Cys6 DNA-binding domain"/>
    <property type="match status" value="1"/>
</dbReference>
<dbReference type="AlphaFoldDB" id="A0A316YBQ4"/>
<evidence type="ECO:0000259" key="1">
    <source>
        <dbReference type="Pfam" id="PF00172"/>
    </source>
</evidence>
<dbReference type="OrthoDB" id="39175at2759"/>
<dbReference type="InterPro" id="IPR001138">
    <property type="entry name" value="Zn2Cys6_DnaBD"/>
</dbReference>
<dbReference type="GeneID" id="37042098"/>
<dbReference type="RefSeq" id="XP_025373897.1">
    <property type="nucleotide sequence ID" value="XM_025520182.1"/>
</dbReference>
<evidence type="ECO:0000313" key="2">
    <source>
        <dbReference type="EMBL" id="PWN86699.1"/>
    </source>
</evidence>
<dbReference type="EMBL" id="KZ819643">
    <property type="protein sequence ID" value="PWN86699.1"/>
    <property type="molecule type" value="Genomic_DNA"/>
</dbReference>
<organism evidence="2 3">
    <name type="scientific">Acaromyces ingoldii</name>
    <dbReference type="NCBI Taxonomy" id="215250"/>
    <lineage>
        <taxon>Eukaryota</taxon>
        <taxon>Fungi</taxon>
        <taxon>Dikarya</taxon>
        <taxon>Basidiomycota</taxon>
        <taxon>Ustilaginomycotina</taxon>
        <taxon>Exobasidiomycetes</taxon>
        <taxon>Exobasidiales</taxon>
        <taxon>Cryptobasidiaceae</taxon>
        <taxon>Acaromyces</taxon>
    </lineage>
</organism>
<proteinExistence type="predicted"/>
<keyword evidence="3" id="KW-1185">Reference proteome</keyword>
<dbReference type="CDD" id="cd00067">
    <property type="entry name" value="GAL4"/>
    <property type="match status" value="1"/>
</dbReference>